<dbReference type="Proteomes" id="UP001182556">
    <property type="component" value="Unassembled WGS sequence"/>
</dbReference>
<dbReference type="PROSITE" id="PS51585">
    <property type="entry name" value="SAM_MT_TPMT"/>
    <property type="match status" value="1"/>
</dbReference>
<keyword evidence="1" id="KW-0597">Phosphoprotein</keyword>
<dbReference type="GO" id="GO:0008757">
    <property type="term" value="F:S-adenosylmethionine-dependent methyltransferase activity"/>
    <property type="evidence" value="ECO:0007669"/>
    <property type="project" value="InterPro"/>
</dbReference>
<comment type="caution">
    <text evidence="5">The sequence shown here is derived from an EMBL/GenBank/DDBJ whole genome shotgun (WGS) entry which is preliminary data.</text>
</comment>
<keyword evidence="6" id="KW-1185">Reference proteome</keyword>
<dbReference type="InterPro" id="IPR008854">
    <property type="entry name" value="TPMT"/>
</dbReference>
<proteinExistence type="predicted"/>
<evidence type="ECO:0000256" key="3">
    <source>
        <dbReference type="ARBA" id="ARBA00022679"/>
    </source>
</evidence>
<dbReference type="PANTHER" id="PTHR32183:SF6">
    <property type="entry name" value="CYSTEINE SULFINATE DESULFINASE_CYSTEINE DESULFURASE AND RELATED ENZYMES"/>
    <property type="match status" value="1"/>
</dbReference>
<dbReference type="Gene3D" id="3.40.50.150">
    <property type="entry name" value="Vaccinia Virus protein VP39"/>
    <property type="match status" value="1"/>
</dbReference>
<dbReference type="AlphaFoldDB" id="A0AAD9FMN5"/>
<organism evidence="5 6">
    <name type="scientific">Papiliotrema laurentii</name>
    <name type="common">Cryptococcus laurentii</name>
    <dbReference type="NCBI Taxonomy" id="5418"/>
    <lineage>
        <taxon>Eukaryota</taxon>
        <taxon>Fungi</taxon>
        <taxon>Dikarya</taxon>
        <taxon>Basidiomycota</taxon>
        <taxon>Agaricomycotina</taxon>
        <taxon>Tremellomycetes</taxon>
        <taxon>Tremellales</taxon>
        <taxon>Rhynchogastremaceae</taxon>
        <taxon>Papiliotrema</taxon>
    </lineage>
</organism>
<evidence type="ECO:0000313" key="6">
    <source>
        <dbReference type="Proteomes" id="UP001182556"/>
    </source>
</evidence>
<evidence type="ECO:0000256" key="4">
    <source>
        <dbReference type="ARBA" id="ARBA00022691"/>
    </source>
</evidence>
<protein>
    <submittedName>
        <fullName evidence="5">S-adenosyl-L-methionine-dependent methyltransferase</fullName>
    </submittedName>
</protein>
<name>A0AAD9FMN5_PAPLA</name>
<dbReference type="InterPro" id="IPR029063">
    <property type="entry name" value="SAM-dependent_MTases_sf"/>
</dbReference>
<sequence length="215" mass="23723">MTEEWEDRWQHGRTGWDQSGAHPALVDLLIGESRGKVELPSSGKAVVPGCGRGYDVDLLAKTGLDALGVDISPTGVAEAQRWLGTQPVSPGEGSRAVIVADYFAWAKSVQGDWDVLLDYTFLCALPPSLRGQWAATFALLARPAPSTRLITLMYPLHPTPLPEADHPPYPLSEEEYHRLLDERWELVYCEPVKPEWKRTVGAPGGEKVGVWAWRA</sequence>
<dbReference type="Pfam" id="PF05724">
    <property type="entry name" value="TPMT"/>
    <property type="match status" value="1"/>
</dbReference>
<reference evidence="5" key="1">
    <citation type="submission" date="2023-02" db="EMBL/GenBank/DDBJ databases">
        <title>Identification and recombinant expression of a fungal hydrolase from Papiliotrema laurentii that hydrolyzes apple cutin and clears colloidal polyester polyurethane.</title>
        <authorList>
            <consortium name="DOE Joint Genome Institute"/>
            <person name="Roman V.A."/>
            <person name="Bojanowski C."/>
            <person name="Crable B.R."/>
            <person name="Wagner D.N."/>
            <person name="Hung C.S."/>
            <person name="Nadeau L.J."/>
            <person name="Schratz L."/>
            <person name="Haridas S."/>
            <person name="Pangilinan J."/>
            <person name="Lipzen A."/>
            <person name="Na H."/>
            <person name="Yan M."/>
            <person name="Ng V."/>
            <person name="Grigoriev I.V."/>
            <person name="Spatafora J.W."/>
            <person name="Barlow D."/>
            <person name="Biffinger J."/>
            <person name="Kelley-Loughnane N."/>
            <person name="Varaljay V.A."/>
            <person name="Crookes-Goodson W.J."/>
        </authorList>
    </citation>
    <scope>NUCLEOTIDE SEQUENCE</scope>
    <source>
        <strain evidence="5">5307AH</strain>
    </source>
</reference>
<accession>A0AAD9FMN5</accession>
<dbReference type="SUPFAM" id="SSF53335">
    <property type="entry name" value="S-adenosyl-L-methionine-dependent methyltransferases"/>
    <property type="match status" value="1"/>
</dbReference>
<keyword evidence="3" id="KW-0808">Transferase</keyword>
<keyword evidence="4" id="KW-0949">S-adenosyl-L-methionine</keyword>
<gene>
    <name evidence="5" type="ORF">DB88DRAFT_499733</name>
</gene>
<dbReference type="PANTHER" id="PTHR32183">
    <property type="match status" value="1"/>
</dbReference>
<dbReference type="GO" id="GO:0032259">
    <property type="term" value="P:methylation"/>
    <property type="evidence" value="ECO:0007669"/>
    <property type="project" value="UniProtKB-KW"/>
</dbReference>
<keyword evidence="2 5" id="KW-0489">Methyltransferase</keyword>
<evidence type="ECO:0000256" key="2">
    <source>
        <dbReference type="ARBA" id="ARBA00022603"/>
    </source>
</evidence>
<dbReference type="EMBL" id="JAODAN010000011">
    <property type="protein sequence ID" value="KAK1921131.1"/>
    <property type="molecule type" value="Genomic_DNA"/>
</dbReference>
<evidence type="ECO:0000256" key="1">
    <source>
        <dbReference type="ARBA" id="ARBA00022553"/>
    </source>
</evidence>
<evidence type="ECO:0000313" key="5">
    <source>
        <dbReference type="EMBL" id="KAK1921131.1"/>
    </source>
</evidence>